<dbReference type="EMBL" id="LR877146">
    <property type="protein sequence ID" value="CAD2213501.1"/>
    <property type="molecule type" value="Genomic_DNA"/>
</dbReference>
<dbReference type="Proteomes" id="UP000515908">
    <property type="component" value="Chromosome 02"/>
</dbReference>
<evidence type="ECO:0000256" key="6">
    <source>
        <dbReference type="SAM" id="MobiDB-lite"/>
    </source>
</evidence>
<dbReference type="InterPro" id="IPR036063">
    <property type="entry name" value="Smr_dom_sf"/>
</dbReference>
<dbReference type="GO" id="GO:0003723">
    <property type="term" value="F:RNA binding"/>
    <property type="evidence" value="ECO:0007669"/>
    <property type="project" value="UniProtKB-UniRule"/>
</dbReference>
<feature type="compositionally biased region" description="Basic and acidic residues" evidence="6">
    <location>
        <begin position="494"/>
        <end position="513"/>
    </location>
</feature>
<evidence type="ECO:0000256" key="3">
    <source>
        <dbReference type="ARBA" id="ARBA00022884"/>
    </source>
</evidence>
<proteinExistence type="predicted"/>
<dbReference type="PROSITE" id="PS50828">
    <property type="entry name" value="SMR"/>
    <property type="match status" value="1"/>
</dbReference>
<dbReference type="PROSITE" id="PS50084">
    <property type="entry name" value="KH_TYPE_1"/>
    <property type="match status" value="1"/>
</dbReference>
<feature type="compositionally biased region" description="Basic and acidic residues" evidence="6">
    <location>
        <begin position="541"/>
        <end position="558"/>
    </location>
</feature>
<dbReference type="InterPro" id="IPR053020">
    <property type="entry name" value="Smr_domain_protein"/>
</dbReference>
<dbReference type="FunFam" id="3.30.1370.10:FF:000001">
    <property type="entry name" value="Polyribonucleotide nucleotidyltransferase"/>
    <property type="match status" value="1"/>
</dbReference>
<dbReference type="GO" id="GO:0016779">
    <property type="term" value="F:nucleotidyltransferase activity"/>
    <property type="evidence" value="ECO:0007669"/>
    <property type="project" value="UniProtKB-KW"/>
</dbReference>
<dbReference type="Gene3D" id="3.30.1370.110">
    <property type="match status" value="1"/>
</dbReference>
<gene>
    <name evidence="8" type="ORF">ADEAN_000094200</name>
</gene>
<dbReference type="VEuPathDB" id="TriTrypDB:ADEAN_000094200"/>
<dbReference type="InterPro" id="IPR004088">
    <property type="entry name" value="KH_dom_type_1"/>
</dbReference>
<dbReference type="Pfam" id="PF08590">
    <property type="entry name" value="DUF1771"/>
    <property type="match status" value="1"/>
</dbReference>
<dbReference type="InterPro" id="IPR036612">
    <property type="entry name" value="KH_dom_type_1_sf"/>
</dbReference>
<feature type="compositionally biased region" description="Acidic residues" evidence="6">
    <location>
        <begin position="250"/>
        <end position="270"/>
    </location>
</feature>
<dbReference type="InterPro" id="IPR002625">
    <property type="entry name" value="Smr_dom"/>
</dbReference>
<dbReference type="AlphaFoldDB" id="A0A7G2C2S2"/>
<dbReference type="SUPFAM" id="SSF54791">
    <property type="entry name" value="Eukaryotic type KH-domain (KH-domain type I)"/>
    <property type="match status" value="1"/>
</dbReference>
<keyword evidence="2" id="KW-0548">Nucleotidyltransferase</keyword>
<reference evidence="8 9" key="1">
    <citation type="submission" date="2020-08" db="EMBL/GenBank/DDBJ databases">
        <authorList>
            <person name="Newling K."/>
            <person name="Davey J."/>
            <person name="Forrester S."/>
        </authorList>
    </citation>
    <scope>NUCLEOTIDE SEQUENCE [LARGE SCALE GENOMIC DNA]</scope>
    <source>
        <strain evidence="9">Crithidia deanei Carvalho (ATCC PRA-265)</strain>
    </source>
</reference>
<keyword evidence="1" id="KW-0808">Transferase</keyword>
<dbReference type="SMART" id="SM00463">
    <property type="entry name" value="SMR"/>
    <property type="match status" value="1"/>
</dbReference>
<evidence type="ECO:0000256" key="4">
    <source>
        <dbReference type="PROSITE-ProRule" id="PRU00117"/>
    </source>
</evidence>
<evidence type="ECO:0000313" key="8">
    <source>
        <dbReference type="EMBL" id="CAD2213501.1"/>
    </source>
</evidence>
<dbReference type="SUPFAM" id="SSF160443">
    <property type="entry name" value="SMR domain-like"/>
    <property type="match status" value="1"/>
</dbReference>
<dbReference type="InterPro" id="IPR004087">
    <property type="entry name" value="KH_dom"/>
</dbReference>
<sequence>MPEKCIPITKVQIGHVVGKGGATIKELQEKTGAKIEIIDGPQVKITADDDAKLKAAEEEIKKIVANQENPDYEGPEGARLRKEANELGDKRGKLFDEATAKRNAGDHDASNKLVAEAKAAGEQMEAKHKEAARAIAKYNNEDKGKGEDYFDMHGLREEEAMDLLKERIAVLEAKPTGTVTDFEVIPGAGHHSAPGQQKLKGATEDYIKEKGYPYEEASAGSFLVKVPGGGEGTAADAAAAGAAAVPVEVAEGEEAAGDADKEEAAEEEEKQETPKDDEPAEEAAEEPEAEEEQKEEAEEKEEQEEKEEEENKEATEEQEEEEKDAPEEEQQEAEDVPVDDAEEPEEQKEEAGEAEEADKEDDNAEPKEDEEKPENTEDVKLDDVTEAKVFIAMPPEVQERCSQSRAQSQPAAQNDDEHIDDSEIQSRVAVRMPDSVREKRSRKNRGVVAPSATKEAEDAPKDITQEKPTEKDLEGNVEETQAIDGLQMNEDGEKEAAEEQPKEEGEAKGAEEEKKEEEEEKKDDEEEKKEDEKKDEEEEKKDDKKDDKKKDKKEKDKGGCCVTM</sequence>
<protein>
    <recommendedName>
        <fullName evidence="7">Smr domain-containing protein</fullName>
    </recommendedName>
</protein>
<feature type="compositionally biased region" description="Basic and acidic residues" evidence="6">
    <location>
        <begin position="454"/>
        <end position="474"/>
    </location>
</feature>
<feature type="compositionally biased region" description="Basic and acidic residues" evidence="6">
    <location>
        <begin position="364"/>
        <end position="386"/>
    </location>
</feature>
<feature type="compositionally biased region" description="Acidic residues" evidence="6">
    <location>
        <begin position="278"/>
        <end position="363"/>
    </location>
</feature>
<dbReference type="CDD" id="cd02393">
    <property type="entry name" value="KH-I_PNPase"/>
    <property type="match status" value="1"/>
</dbReference>
<dbReference type="InterPro" id="IPR013899">
    <property type="entry name" value="DUF1771"/>
</dbReference>
<dbReference type="SMART" id="SM00322">
    <property type="entry name" value="KH"/>
    <property type="match status" value="1"/>
</dbReference>
<feature type="compositionally biased region" description="Low complexity" evidence="6">
    <location>
        <begin position="233"/>
        <end position="249"/>
    </location>
</feature>
<dbReference type="PANTHER" id="PTHR47417">
    <property type="entry name" value="SMR DOMAIN-CONTAINING PROTEIN YPL199C"/>
    <property type="match status" value="1"/>
</dbReference>
<feature type="region of interest" description="Disordered" evidence="6">
    <location>
        <begin position="223"/>
        <end position="564"/>
    </location>
</feature>
<organism evidence="8 9">
    <name type="scientific">Angomonas deanei</name>
    <dbReference type="NCBI Taxonomy" id="59799"/>
    <lineage>
        <taxon>Eukaryota</taxon>
        <taxon>Discoba</taxon>
        <taxon>Euglenozoa</taxon>
        <taxon>Kinetoplastea</taxon>
        <taxon>Metakinetoplastina</taxon>
        <taxon>Trypanosomatida</taxon>
        <taxon>Trypanosomatidae</taxon>
        <taxon>Strigomonadinae</taxon>
        <taxon>Angomonas</taxon>
    </lineage>
</organism>
<evidence type="ECO:0000256" key="1">
    <source>
        <dbReference type="ARBA" id="ARBA00022679"/>
    </source>
</evidence>
<keyword evidence="3 4" id="KW-0694">RNA-binding</keyword>
<dbReference type="PANTHER" id="PTHR47417:SF1">
    <property type="entry name" value="SMR DOMAIN-CONTAINING PROTEIN YPL199C"/>
    <property type="match status" value="1"/>
</dbReference>
<evidence type="ECO:0000256" key="2">
    <source>
        <dbReference type="ARBA" id="ARBA00022695"/>
    </source>
</evidence>
<accession>A0A7G2C2S2</accession>
<feature type="domain" description="Smr" evidence="7">
    <location>
        <begin position="150"/>
        <end position="227"/>
    </location>
</feature>
<dbReference type="SMART" id="SM01162">
    <property type="entry name" value="DUF1771"/>
    <property type="match status" value="1"/>
</dbReference>
<evidence type="ECO:0000259" key="7">
    <source>
        <dbReference type="PROSITE" id="PS50828"/>
    </source>
</evidence>
<dbReference type="Pfam" id="PF00013">
    <property type="entry name" value="KH_1"/>
    <property type="match status" value="1"/>
</dbReference>
<feature type="coiled-coil region" evidence="5">
    <location>
        <begin position="114"/>
        <end position="141"/>
    </location>
</feature>
<name>A0A7G2C2S2_9TRYP</name>
<keyword evidence="5" id="KW-0175">Coiled coil</keyword>
<feature type="compositionally biased region" description="Low complexity" evidence="6">
    <location>
        <begin position="403"/>
        <end position="413"/>
    </location>
</feature>
<dbReference type="Gene3D" id="3.30.1370.10">
    <property type="entry name" value="K Homology domain, type 1"/>
    <property type="match status" value="1"/>
</dbReference>
<feature type="compositionally biased region" description="Acidic residues" evidence="6">
    <location>
        <begin position="514"/>
        <end position="540"/>
    </location>
</feature>
<evidence type="ECO:0000313" key="9">
    <source>
        <dbReference type="Proteomes" id="UP000515908"/>
    </source>
</evidence>
<keyword evidence="9" id="KW-1185">Reference proteome</keyword>
<evidence type="ECO:0000256" key="5">
    <source>
        <dbReference type="SAM" id="Coils"/>
    </source>
</evidence>